<dbReference type="STRING" id="1499686.BN1079_01921"/>
<proteinExistence type="predicted"/>
<name>A0A078LQ01_9PSED</name>
<dbReference type="EMBL" id="CCSF01000001">
    <property type="protein sequence ID" value="CDZ94598.1"/>
    <property type="molecule type" value="Genomic_DNA"/>
</dbReference>
<protein>
    <submittedName>
        <fullName evidence="1">Uncharacterized protein</fullName>
    </submittedName>
</protein>
<dbReference type="Proteomes" id="UP000053902">
    <property type="component" value="Unassembled WGS sequence"/>
</dbReference>
<accession>A0A078LQ01</accession>
<reference evidence="1 2" key="1">
    <citation type="submission" date="2014-07" db="EMBL/GenBank/DDBJ databases">
        <authorList>
            <person name="Urmite Genomes Urmite Genomes"/>
        </authorList>
    </citation>
    <scope>NUCLEOTIDE SEQUENCE [LARGE SCALE GENOMIC DNA]</scope>
    <source>
        <strain evidence="1 2">20_BN</strain>
    </source>
</reference>
<dbReference type="AlphaFoldDB" id="A0A078LQ01"/>
<dbReference type="HOGENOM" id="CLU_2452387_0_0_6"/>
<gene>
    <name evidence="1" type="ORF">BN1079_01921</name>
</gene>
<evidence type="ECO:0000313" key="2">
    <source>
        <dbReference type="Proteomes" id="UP000053902"/>
    </source>
</evidence>
<evidence type="ECO:0000313" key="1">
    <source>
        <dbReference type="EMBL" id="CDZ94598.1"/>
    </source>
</evidence>
<keyword evidence="2" id="KW-1185">Reference proteome</keyword>
<organism evidence="1 2">
    <name type="scientific">Pseudomonas saudiphocaensis</name>
    <dbReference type="NCBI Taxonomy" id="1499686"/>
    <lineage>
        <taxon>Bacteria</taxon>
        <taxon>Pseudomonadati</taxon>
        <taxon>Pseudomonadota</taxon>
        <taxon>Gammaproteobacteria</taxon>
        <taxon>Pseudomonadales</taxon>
        <taxon>Pseudomonadaceae</taxon>
        <taxon>Pseudomonas</taxon>
    </lineage>
</organism>
<sequence length="89" mass="10034">MLAELFAGMARSHESHTTYLLFLWERVNKLLCSLVRGRGQLLRGGAARMLMWERAMPVNGLKRSSRAWPAPMAAALCYSSPSRSRNPSR</sequence>